<reference evidence="1" key="5">
    <citation type="submission" date="2005-04" db="EMBL/GenBank/DDBJ databases">
        <authorList>
            <person name="Wilson R.K."/>
        </authorList>
    </citation>
    <scope>NUCLEOTIDE SEQUENCE</scope>
</reference>
<dbReference type="EMBL" id="CH471063">
    <property type="protein sequence ID" value="EAW70983.1"/>
    <property type="molecule type" value="Genomic_DNA"/>
</dbReference>
<sequence>MIICKTNAITALRMFFPRKFASNSTGTCVSDGGDI</sequence>
<reference evidence="1" key="3">
    <citation type="submission" date="2002-04" db="EMBL/GenBank/DDBJ databases">
        <authorList>
            <person name="Waterston R.H."/>
        </authorList>
    </citation>
    <scope>NUCLEOTIDE SEQUENCE</scope>
</reference>
<reference evidence="2" key="2">
    <citation type="journal article" date="2001" name="Science">
        <title>The sequence of the human genome.</title>
        <authorList>
            <person name="Venter J.C."/>
            <person name="Adams M.D."/>
            <person name="Myers E.W."/>
            <person name="Li P.W."/>
            <person name="Mural R.J."/>
            <person name="Sutton G.G."/>
            <person name="Smith H.O."/>
            <person name="Yandell M."/>
            <person name="Evans C.A."/>
            <person name="Holt R.A."/>
            <person name="Gocayne J.D."/>
            <person name="Amanatides P."/>
            <person name="Ballew R.M."/>
            <person name="Huson D.H."/>
            <person name="Wortman J.R."/>
            <person name="Zhang Q."/>
            <person name="Kodira C.D."/>
            <person name="Zheng X.H."/>
            <person name="Chen L."/>
            <person name="Skupski M."/>
            <person name="Subramanian G."/>
            <person name="Thomas P.D."/>
            <person name="Zhang J."/>
            <person name="Gabor Miklos G.L."/>
            <person name="Nelson C."/>
            <person name="Broder S."/>
            <person name="Clark A.G."/>
            <person name="Nadeau J."/>
            <person name="McKusick V.A."/>
            <person name="Zinder N."/>
            <person name="Levine A.J."/>
            <person name="Roberts R.J."/>
            <person name="Simon M."/>
            <person name="Slayman C."/>
            <person name="Hunkapiller M."/>
            <person name="Bolanos R."/>
            <person name="Delcher A."/>
            <person name="Dew I."/>
            <person name="Fasulo D."/>
            <person name="Flanigan M."/>
            <person name="Florea L."/>
            <person name="Halpern A."/>
            <person name="Hannenhalli S."/>
            <person name="Kravitz S."/>
            <person name="Levy S."/>
            <person name="Mobarry C."/>
            <person name="Reinert K."/>
            <person name="Remington K."/>
            <person name="Abu-Threideh J."/>
            <person name="Beasley E."/>
            <person name="Biddick K."/>
            <person name="Bonazzi V."/>
            <person name="Brandon R."/>
            <person name="Cargill M."/>
            <person name="Chandramouliswaran I."/>
            <person name="Charlab R."/>
            <person name="Chaturvedi K."/>
            <person name="Deng Z."/>
            <person name="Di Francesco V."/>
            <person name="Dunn P."/>
            <person name="Eilbeck K."/>
            <person name="Evangelista C."/>
            <person name="Gabrielian A.E."/>
            <person name="Gan W."/>
            <person name="Ge W."/>
            <person name="Gong F."/>
            <person name="Gu Z."/>
            <person name="Guan P."/>
            <person name="Heiman T.J."/>
            <person name="Higgins M.E."/>
            <person name="Ji R.R."/>
            <person name="Ke Z."/>
            <person name="Ketchum K.A."/>
            <person name="Lai Z."/>
            <person name="Lei Y."/>
            <person name="Li Z."/>
            <person name="Li J."/>
            <person name="Liang Y."/>
            <person name="Lin X."/>
            <person name="Lu F."/>
            <person name="Merkulov G.V."/>
            <person name="Milshina N."/>
            <person name="Moore H.M."/>
            <person name="Naik A.K."/>
            <person name="Narayan V.A."/>
            <person name="Neelam B."/>
            <person name="Nusskern D."/>
            <person name="Rusch D.B."/>
            <person name="Salzberg S."/>
            <person name="Shao W."/>
            <person name="Shue B."/>
            <person name="Sun J."/>
            <person name="Wang Z."/>
            <person name="Wang A."/>
            <person name="Wang X."/>
            <person name="Wang J."/>
            <person name="Wei M."/>
            <person name="Wides R."/>
            <person name="Xiao C."/>
            <person name="Yan C."/>
            <person name="Yao A."/>
            <person name="Ye J."/>
            <person name="Zhan M."/>
            <person name="Zhang W."/>
            <person name="Zhang H."/>
            <person name="Zhao Q."/>
            <person name="Zheng L."/>
            <person name="Zhong F."/>
            <person name="Zhong W."/>
            <person name="Zhu S."/>
            <person name="Zhao S."/>
            <person name="Gilbert D."/>
            <person name="Baumhueter S."/>
            <person name="Spier G."/>
            <person name="Carter C."/>
            <person name="Cravchik A."/>
            <person name="Woodage T."/>
            <person name="Ali F."/>
            <person name="An H."/>
            <person name="Awe A."/>
            <person name="Baldwin D."/>
            <person name="Baden H."/>
            <person name="Barnstead M."/>
            <person name="Barrow I."/>
            <person name="Beeson K."/>
            <person name="Busam D."/>
            <person name="Carver A."/>
            <person name="Center A."/>
            <person name="Cheng M.L."/>
            <person name="Curry L."/>
            <person name="Danaher S."/>
            <person name="Davenport L."/>
            <person name="Desilets R."/>
            <person name="Dietz S."/>
            <person name="Dodson K."/>
            <person name="Doup L."/>
            <person name="Ferriera S."/>
            <person name="Garg N."/>
            <person name="Gluecksmann A."/>
            <person name="Hart B."/>
            <person name="Haynes J."/>
            <person name="Haynes C."/>
            <person name="Heiner C."/>
            <person name="Hladun S."/>
            <person name="Hostin D."/>
            <person name="Houck J."/>
            <person name="Howland T."/>
            <person name="Ibegwam C."/>
            <person name="Johnson J."/>
            <person name="Kalush F."/>
            <person name="Kline L."/>
            <person name="Koduru S."/>
            <person name="Love A."/>
            <person name="Mann F."/>
            <person name="May D."/>
            <person name="McCawley S."/>
            <person name="McIntosh T."/>
            <person name="McMullen I."/>
            <person name="Moy M."/>
            <person name="Moy L."/>
            <person name="Murphy B."/>
            <person name="Nelson K."/>
            <person name="Pfannkoch C."/>
            <person name="Pratts E."/>
            <person name="Puri V."/>
            <person name="Qureshi H."/>
            <person name="Reardon M."/>
            <person name="Rodriguez R."/>
            <person name="Rogers Y.H."/>
            <person name="Romblad D."/>
            <person name="Ruhfel B."/>
            <person name="Scott R."/>
            <person name="Sitter C."/>
            <person name="Smallwood M."/>
            <person name="Stewart E."/>
            <person name="Strong R."/>
            <person name="Suh E."/>
            <person name="Thomas R."/>
            <person name="Tint N.N."/>
            <person name="Tse S."/>
            <person name="Vech C."/>
            <person name="Wang G."/>
            <person name="Wetter J."/>
            <person name="Williams S."/>
            <person name="Williams M."/>
            <person name="Windsor S."/>
            <person name="Winn-Deen E."/>
            <person name="Wolfe K."/>
            <person name="Zaveri J."/>
            <person name="Zaveri K."/>
            <person name="Abril J.F."/>
            <person name="Guigo R."/>
            <person name="Campbell M.J."/>
            <person name="Sjolander K.V."/>
            <person name="Karlak B."/>
            <person name="Kejariwal A."/>
            <person name="Mi H."/>
            <person name="Lazareva B."/>
            <person name="Hatton T."/>
            <person name="Narechania A."/>
            <person name="Diemer K."/>
            <person name="Muruganujan A."/>
            <person name="Guo N."/>
            <person name="Sato S."/>
            <person name="Bafna V."/>
            <person name="Istrail S."/>
            <person name="Lippert R."/>
            <person name="Schwartz R."/>
            <person name="Walenz B."/>
            <person name="Yooseph S."/>
            <person name="Allen D."/>
            <person name="Basu A."/>
            <person name="Baxendale J."/>
            <person name="Blick L."/>
            <person name="Caminha M."/>
            <person name="Carnes-Stine J."/>
            <person name="Caulk P."/>
            <person name="Chiang Y.H."/>
            <person name="Coyne M."/>
            <person name="Dahlke C."/>
            <person name="Mays A."/>
            <person name="Dombroski M."/>
            <person name="Donnelly M."/>
            <person name="Ely D."/>
            <person name="Esparham S."/>
            <person name="Fosler C."/>
            <person name="Gire H."/>
            <person name="Glanowski S."/>
            <person name="Glasser K."/>
            <person name="Glodek A."/>
            <person name="Gorokhov M."/>
            <person name="Graham K."/>
            <person name="Gropman B."/>
            <person name="Harris M."/>
            <person name="Heil J."/>
            <person name="Henderson S."/>
            <person name="Hoover J."/>
            <person name="Jennings D."/>
            <person name="Jordan C."/>
            <person name="Jordan J."/>
            <person name="Kasha J."/>
            <person name="Kagan L."/>
            <person name="Kraft C."/>
            <person name="Levitsky A."/>
            <person name="Lewis M."/>
            <person name="Liu X."/>
            <person name="Lopez J."/>
            <person name="Ma D."/>
            <person name="Majoros W."/>
            <person name="McDaniel J."/>
            <person name="Murphy S."/>
            <person name="Newman M."/>
            <person name="Nguyen T."/>
            <person name="Nguyen N."/>
            <person name="Nodell M."/>
            <person name="Pan S."/>
            <person name="Peck J."/>
            <person name="Peterson M."/>
            <person name="Rowe W."/>
            <person name="Sanders R."/>
            <person name="Scott J."/>
            <person name="Simpson M."/>
            <person name="Smith T."/>
            <person name="Sprague A."/>
            <person name="Stockwell T."/>
            <person name="Turner R."/>
            <person name="Venter E."/>
            <person name="Wang M."/>
            <person name="Wen M."/>
            <person name="Wu D."/>
            <person name="Wu M."/>
            <person name="Xia A."/>
            <person name="Zandieh A."/>
            <person name="Zhu X."/>
        </authorList>
    </citation>
    <scope>NUCLEOTIDE SEQUENCE</scope>
</reference>
<organism evidence="1">
    <name type="scientific">Homo sapiens</name>
    <name type="common">Human</name>
    <dbReference type="NCBI Taxonomy" id="9606"/>
    <lineage>
        <taxon>Eukaryota</taxon>
        <taxon>Metazoa</taxon>
        <taxon>Chordata</taxon>
        <taxon>Craniata</taxon>
        <taxon>Vertebrata</taxon>
        <taxon>Euteleostomi</taxon>
        <taxon>Mammalia</taxon>
        <taxon>Eutheria</taxon>
        <taxon>Euarchontoglires</taxon>
        <taxon>Primates</taxon>
        <taxon>Haplorrhini</taxon>
        <taxon>Catarrhini</taxon>
        <taxon>Hominidae</taxon>
        <taxon>Homo</taxon>
    </lineage>
</organism>
<evidence type="ECO:0000313" key="2">
    <source>
        <dbReference type="EMBL" id="EAW70983.1"/>
    </source>
</evidence>
<dbReference type="EMBL" id="AC073476">
    <property type="protein sequence ID" value="AAY24153.1"/>
    <property type="molecule type" value="Genomic_DNA"/>
</dbReference>
<accession>Q53S21</accession>
<reference evidence="1" key="1">
    <citation type="submission" date="2000-06" db="EMBL/GenBank/DDBJ databases">
        <title>The sequence of Homo sapiens BAC clone RP11-690I21.</title>
        <authorList>
            <person name="Elliott G."/>
            <person name="Kyung K."/>
            <person name="Boyer E."/>
            <person name="Meyer R."/>
            <person name="Dixon R."/>
        </authorList>
    </citation>
    <scope>NUCLEOTIDE SEQUENCE</scope>
</reference>
<dbReference type="AlphaFoldDB" id="Q53S21"/>
<evidence type="ECO:0000313" key="1">
    <source>
        <dbReference type="EMBL" id="AAY24153.1"/>
    </source>
</evidence>
<reference evidence="2" key="6">
    <citation type="submission" date="2005-07" db="EMBL/GenBank/DDBJ databases">
        <authorList>
            <person name="Mural R.J."/>
            <person name="Istrail S."/>
            <person name="Sutton G."/>
            <person name="Florea L."/>
            <person name="Halpern A.L."/>
            <person name="Mobarry C.M."/>
            <person name="Lippert R."/>
            <person name="Walenz B."/>
            <person name="Shatkay H."/>
            <person name="Dew I."/>
            <person name="Miller J.R."/>
            <person name="Flanigan M.J."/>
            <person name="Edwards N.J."/>
            <person name="Bolanos R."/>
            <person name="Fasulo D."/>
            <person name="Halldorsson B.V."/>
            <person name="Hannenhalli S."/>
            <person name="Turner R."/>
            <person name="Yooseph S."/>
            <person name="Lu F."/>
            <person name="Nusskern D.R."/>
            <person name="Shue B.C."/>
            <person name="Zheng X.H."/>
            <person name="Zhong F."/>
            <person name="Delcher A.L."/>
            <person name="Huson D.H."/>
            <person name="Kravitz S.A."/>
            <person name="Mouchard L."/>
            <person name="Reinert K."/>
            <person name="Remington K.A."/>
            <person name="Clark A.G."/>
            <person name="Waterman M.S."/>
            <person name="Eichler E.E."/>
            <person name="Adams M.D."/>
            <person name="Hunkapiller M.W."/>
            <person name="Myers E.W."/>
            <person name="Venter J.C."/>
        </authorList>
    </citation>
    <scope>NUCLEOTIDE SEQUENCE</scope>
</reference>
<reference evidence="1" key="4">
    <citation type="submission" date="2002-05" db="EMBL/GenBank/DDBJ databases">
        <authorList>
            <person name="Waterston R."/>
        </authorList>
    </citation>
    <scope>NUCLEOTIDE SEQUENCE</scope>
</reference>
<gene>
    <name evidence="1" type="primary">tmp_locus_14</name>
    <name evidence="2" type="ORF">hCG_2013106</name>
</gene>
<proteinExistence type="predicted"/>
<protein>
    <submittedName>
        <fullName evidence="2">HCG2013106</fullName>
    </submittedName>
</protein>
<name>Q53S21_HUMAN</name>